<evidence type="ECO:0000313" key="1">
    <source>
        <dbReference type="EMBL" id="WOB42982.1"/>
    </source>
</evidence>
<dbReference type="RefSeq" id="WP_316792021.1">
    <property type="nucleotide sequence ID" value="NZ_CP053540.1"/>
</dbReference>
<sequence length="116" mass="12794">MTMIPNPLLMPACPPKRGEAALFIAIDELQEISIGDAVEKCLSLGYQPEFRYLENANGFFMFLLLKYAKFEGAPPENLWLEDWSKLVAAFPGNDMAIRCPRSAQPGARALVSCGAK</sequence>
<reference evidence="1" key="1">
    <citation type="submission" date="2020-05" db="EMBL/GenBank/DDBJ databases">
        <authorList>
            <person name="Zhu T."/>
            <person name="Keshari N."/>
            <person name="Lu X."/>
        </authorList>
    </citation>
    <scope>NUCLEOTIDE SEQUENCE</scope>
    <source>
        <strain evidence="1">NK1-22</strain>
    </source>
</reference>
<organism evidence="1">
    <name type="scientific">Thermoleptolyngbya oregonensis NK1-22</name>
    <dbReference type="NCBI Taxonomy" id="2547457"/>
    <lineage>
        <taxon>Bacteria</taxon>
        <taxon>Bacillati</taxon>
        <taxon>Cyanobacteriota</taxon>
        <taxon>Cyanophyceae</taxon>
        <taxon>Oculatellales</taxon>
        <taxon>Oculatellaceae</taxon>
        <taxon>Thermoleptolyngbya</taxon>
    </lineage>
</organism>
<protein>
    <submittedName>
        <fullName evidence="1">Uncharacterized protein</fullName>
    </submittedName>
</protein>
<dbReference type="KEGG" id="tog:HNI00_07300"/>
<proteinExistence type="predicted"/>
<dbReference type="EMBL" id="CP053540">
    <property type="protein sequence ID" value="WOB42982.1"/>
    <property type="molecule type" value="Genomic_DNA"/>
</dbReference>
<gene>
    <name evidence="1" type="ORF">HNI00_07300</name>
</gene>
<dbReference type="AlphaFoldDB" id="A0AA96YMP0"/>
<accession>A0AA96YMP0</accession>
<name>A0AA96YMP0_9CYAN</name>